<comment type="subcellular location">
    <subcellularLocation>
        <location evidence="2">Membrane</location>
    </subcellularLocation>
</comment>
<dbReference type="Proteomes" id="UP000319004">
    <property type="component" value="Chromosome"/>
</dbReference>
<dbReference type="Gene3D" id="1.10.287.130">
    <property type="match status" value="1"/>
</dbReference>
<reference evidence="13 14" key="1">
    <citation type="submission" date="2019-03" db="EMBL/GenBank/DDBJ databases">
        <title>Deep-cultivation of Planctomycetes and their phenomic and genomic characterization uncovers novel biology.</title>
        <authorList>
            <person name="Wiegand S."/>
            <person name="Jogler M."/>
            <person name="Boedeker C."/>
            <person name="Pinto D."/>
            <person name="Vollmers J."/>
            <person name="Rivas-Marin E."/>
            <person name="Kohn T."/>
            <person name="Peeters S.H."/>
            <person name="Heuer A."/>
            <person name="Rast P."/>
            <person name="Oberbeckmann S."/>
            <person name="Bunk B."/>
            <person name="Jeske O."/>
            <person name="Meyerdierks A."/>
            <person name="Storesund J.E."/>
            <person name="Kallscheuer N."/>
            <person name="Luecker S."/>
            <person name="Lage O.M."/>
            <person name="Pohl T."/>
            <person name="Merkel B.J."/>
            <person name="Hornburger P."/>
            <person name="Mueller R.-W."/>
            <person name="Bruemmer F."/>
            <person name="Labrenz M."/>
            <person name="Spormann A.M."/>
            <person name="Op den Camp H."/>
            <person name="Overmann J."/>
            <person name="Amann R."/>
            <person name="Jetten M.S.M."/>
            <person name="Mascher T."/>
            <person name="Medema M.H."/>
            <person name="Devos D.P."/>
            <person name="Kaster A.-K."/>
            <person name="Ovreas L."/>
            <person name="Rohde M."/>
            <person name="Galperin M.Y."/>
            <person name="Jogler C."/>
        </authorList>
    </citation>
    <scope>NUCLEOTIDE SEQUENCE [LARGE SCALE GENOMIC DNA]</scope>
    <source>
        <strain evidence="13 14">Enr13</strain>
    </source>
</reference>
<evidence type="ECO:0000256" key="10">
    <source>
        <dbReference type="SAM" id="Phobius"/>
    </source>
</evidence>
<dbReference type="InterPro" id="IPR036890">
    <property type="entry name" value="HATPase_C_sf"/>
</dbReference>
<dbReference type="InterPro" id="IPR005467">
    <property type="entry name" value="His_kinase_dom"/>
</dbReference>
<sequence>MIRSLHGRLIALVGASVLILFAISGIFVCLLIEASLWSEFDSGLRDRVQSLSQLVEQDHEGLIFEWLEGGGVATPIDSNSEVLSVWKDGQVVNHFPTQADKLRLDVDSPRDIVEVQLADAQRGRAALLHFQPRVELEDIKDSGLDEVPSARVTIAFARPTAAIDATIRRLRRLLAIVGIVGLLATLGLTWLAVRLALKPIDEAAEQIAGIHSASLDQRIHESAQQPRELRPLVQTINQLLTRLQSTLDRERAFSADVAHELRTPLAGIRAKLEVALSKKRSVTDHEATMRQCLAITEQTSTMVDSLLKTTQAQHELFHETNDLKEFVIEAVESNCDGVAERDLTVLWDIPEGTALEGPPQTVAMLFRNLMDNAVTYADPGSTINLTVEVSPKLLTVRISNPASYFPAGDIDKVFDRFWRADTSRTDTGKQSGLGLPLCKRLAESLGGTIEASCEAKVFTVLLRFM</sequence>
<keyword evidence="7 13" id="KW-0418">Kinase</keyword>
<dbReference type="SMART" id="SM00388">
    <property type="entry name" value="HisKA"/>
    <property type="match status" value="1"/>
</dbReference>
<gene>
    <name evidence="13" type="primary">cusS_1</name>
    <name evidence="13" type="ORF">Enr13x_74830</name>
</gene>
<dbReference type="AlphaFoldDB" id="A0A518I392"/>
<dbReference type="EMBL" id="CP037423">
    <property type="protein sequence ID" value="QDV47573.1"/>
    <property type="molecule type" value="Genomic_DNA"/>
</dbReference>
<dbReference type="InterPro" id="IPR036097">
    <property type="entry name" value="HisK_dim/P_sf"/>
</dbReference>
<dbReference type="Pfam" id="PF02518">
    <property type="entry name" value="HATPase_c"/>
    <property type="match status" value="1"/>
</dbReference>
<evidence type="ECO:0000256" key="6">
    <source>
        <dbReference type="ARBA" id="ARBA00022692"/>
    </source>
</evidence>
<dbReference type="PANTHER" id="PTHR45436:SF5">
    <property type="entry name" value="SENSOR HISTIDINE KINASE TRCS"/>
    <property type="match status" value="1"/>
</dbReference>
<dbReference type="Pfam" id="PF00512">
    <property type="entry name" value="HisKA"/>
    <property type="match status" value="1"/>
</dbReference>
<dbReference type="EC" id="2.7.13.3" evidence="3"/>
<dbReference type="OrthoDB" id="9786919at2"/>
<feature type="transmembrane region" description="Helical" evidence="10">
    <location>
        <begin position="12"/>
        <end position="37"/>
    </location>
</feature>
<keyword evidence="9" id="KW-0902">Two-component regulatory system</keyword>
<evidence type="ECO:0000256" key="2">
    <source>
        <dbReference type="ARBA" id="ARBA00004370"/>
    </source>
</evidence>
<dbReference type="SUPFAM" id="SSF47384">
    <property type="entry name" value="Homodimeric domain of signal transducing histidine kinase"/>
    <property type="match status" value="1"/>
</dbReference>
<dbReference type="GO" id="GO:0000155">
    <property type="term" value="F:phosphorelay sensor kinase activity"/>
    <property type="evidence" value="ECO:0007669"/>
    <property type="project" value="InterPro"/>
</dbReference>
<dbReference type="CDD" id="cd00082">
    <property type="entry name" value="HisKA"/>
    <property type="match status" value="1"/>
</dbReference>
<keyword evidence="5 13" id="KW-0808">Transferase</keyword>
<evidence type="ECO:0000256" key="8">
    <source>
        <dbReference type="ARBA" id="ARBA00022989"/>
    </source>
</evidence>
<dbReference type="RefSeq" id="WP_145391674.1">
    <property type="nucleotide sequence ID" value="NZ_CP037423.1"/>
</dbReference>
<evidence type="ECO:0000256" key="5">
    <source>
        <dbReference type="ARBA" id="ARBA00022679"/>
    </source>
</evidence>
<dbReference type="Gene3D" id="6.10.340.10">
    <property type="match status" value="1"/>
</dbReference>
<accession>A0A518I392</accession>
<feature type="transmembrane region" description="Helical" evidence="10">
    <location>
        <begin position="173"/>
        <end position="193"/>
    </location>
</feature>
<protein>
    <recommendedName>
        <fullName evidence="3">histidine kinase</fullName>
        <ecNumber evidence="3">2.7.13.3</ecNumber>
    </recommendedName>
</protein>
<keyword evidence="6 10" id="KW-0812">Transmembrane</keyword>
<dbReference type="SUPFAM" id="SSF55874">
    <property type="entry name" value="ATPase domain of HSP90 chaperone/DNA topoisomerase II/histidine kinase"/>
    <property type="match status" value="1"/>
</dbReference>
<dbReference type="PROSITE" id="PS50109">
    <property type="entry name" value="HIS_KIN"/>
    <property type="match status" value="1"/>
</dbReference>
<evidence type="ECO:0000313" key="14">
    <source>
        <dbReference type="Proteomes" id="UP000319004"/>
    </source>
</evidence>
<evidence type="ECO:0000259" key="12">
    <source>
        <dbReference type="PROSITE" id="PS50885"/>
    </source>
</evidence>
<evidence type="ECO:0000256" key="4">
    <source>
        <dbReference type="ARBA" id="ARBA00022553"/>
    </source>
</evidence>
<dbReference type="GO" id="GO:0005886">
    <property type="term" value="C:plasma membrane"/>
    <property type="evidence" value="ECO:0007669"/>
    <property type="project" value="TreeGrafter"/>
</dbReference>
<dbReference type="KEGG" id="snep:Enr13x_74830"/>
<keyword evidence="14" id="KW-1185">Reference proteome</keyword>
<evidence type="ECO:0000256" key="7">
    <source>
        <dbReference type="ARBA" id="ARBA00022777"/>
    </source>
</evidence>
<evidence type="ECO:0000259" key="11">
    <source>
        <dbReference type="PROSITE" id="PS50109"/>
    </source>
</evidence>
<dbReference type="SMART" id="SM00304">
    <property type="entry name" value="HAMP"/>
    <property type="match status" value="1"/>
</dbReference>
<organism evidence="13 14">
    <name type="scientific">Stieleria neptunia</name>
    <dbReference type="NCBI Taxonomy" id="2527979"/>
    <lineage>
        <taxon>Bacteria</taxon>
        <taxon>Pseudomonadati</taxon>
        <taxon>Planctomycetota</taxon>
        <taxon>Planctomycetia</taxon>
        <taxon>Pirellulales</taxon>
        <taxon>Pirellulaceae</taxon>
        <taxon>Stieleria</taxon>
    </lineage>
</organism>
<keyword evidence="4" id="KW-0597">Phosphoprotein</keyword>
<dbReference type="PROSITE" id="PS50885">
    <property type="entry name" value="HAMP"/>
    <property type="match status" value="1"/>
</dbReference>
<name>A0A518I392_9BACT</name>
<dbReference type="InterPro" id="IPR003660">
    <property type="entry name" value="HAMP_dom"/>
</dbReference>
<keyword evidence="10" id="KW-0472">Membrane</keyword>
<evidence type="ECO:0000256" key="3">
    <source>
        <dbReference type="ARBA" id="ARBA00012438"/>
    </source>
</evidence>
<evidence type="ECO:0000256" key="9">
    <source>
        <dbReference type="ARBA" id="ARBA00023012"/>
    </source>
</evidence>
<feature type="domain" description="HAMP" evidence="12">
    <location>
        <begin position="194"/>
        <end position="248"/>
    </location>
</feature>
<dbReference type="PANTHER" id="PTHR45436">
    <property type="entry name" value="SENSOR HISTIDINE KINASE YKOH"/>
    <property type="match status" value="1"/>
</dbReference>
<dbReference type="Gene3D" id="3.30.565.10">
    <property type="entry name" value="Histidine kinase-like ATPase, C-terminal domain"/>
    <property type="match status" value="1"/>
</dbReference>
<feature type="domain" description="Histidine kinase" evidence="11">
    <location>
        <begin position="256"/>
        <end position="465"/>
    </location>
</feature>
<dbReference type="InterPro" id="IPR003594">
    <property type="entry name" value="HATPase_dom"/>
</dbReference>
<keyword evidence="8 10" id="KW-1133">Transmembrane helix</keyword>
<proteinExistence type="predicted"/>
<comment type="catalytic activity">
    <reaction evidence="1">
        <text>ATP + protein L-histidine = ADP + protein N-phospho-L-histidine.</text>
        <dbReference type="EC" id="2.7.13.3"/>
    </reaction>
</comment>
<evidence type="ECO:0000256" key="1">
    <source>
        <dbReference type="ARBA" id="ARBA00000085"/>
    </source>
</evidence>
<dbReference type="InterPro" id="IPR050428">
    <property type="entry name" value="TCS_sensor_his_kinase"/>
</dbReference>
<dbReference type="InterPro" id="IPR003661">
    <property type="entry name" value="HisK_dim/P_dom"/>
</dbReference>
<dbReference type="SMART" id="SM00387">
    <property type="entry name" value="HATPase_c"/>
    <property type="match status" value="1"/>
</dbReference>
<evidence type="ECO:0000313" key="13">
    <source>
        <dbReference type="EMBL" id="QDV47573.1"/>
    </source>
</evidence>